<reference evidence="2 3" key="1">
    <citation type="submission" date="2016-01" db="EMBL/GenBank/DDBJ databases">
        <authorList>
            <person name="McClelland M."/>
            <person name="Jain A."/>
            <person name="Saraogi P."/>
            <person name="Mendelson R."/>
            <person name="Westerman R."/>
            <person name="SanMiguel P."/>
            <person name="Csonka L."/>
        </authorList>
    </citation>
    <scope>NUCLEOTIDE SEQUENCE [LARGE SCALE GENOMIC DNA]</scope>
    <source>
        <strain evidence="2 3">R-53146</strain>
    </source>
</reference>
<evidence type="ECO:0000313" key="3">
    <source>
        <dbReference type="Proteomes" id="UP000182761"/>
    </source>
</evidence>
<dbReference type="AlphaFoldDB" id="A0A0X3AMY9"/>
<sequence length="156" mass="17567">MKKLILIVLSFLCLCSYTIYSSDFFTSITKVEYVSSSKTLKVSSKVNLEHIEQVLGKKVNSNDFDLALNKYLQNNVKISINDTAVNFTFSSKNPDGNVVWIYYEVPGINSVSSITIRNSLLLDIYPDQQNFINFIVNGQKKSLVCKKGSESGKINF</sequence>
<feature type="chain" id="PRO_5007049744" description="M penetrans family 1 protein" evidence="1">
    <location>
        <begin position="22"/>
        <end position="156"/>
    </location>
</feature>
<dbReference type="EMBL" id="FCOR01000002">
    <property type="protein sequence ID" value="CVK15593.1"/>
    <property type="molecule type" value="Genomic_DNA"/>
</dbReference>
<proteinExistence type="predicted"/>
<protein>
    <recommendedName>
        <fullName evidence="4">M penetrans family 1 protein</fullName>
    </recommendedName>
</protein>
<dbReference type="Pfam" id="PF20420">
    <property type="entry name" value="DUF6702"/>
    <property type="match status" value="1"/>
</dbReference>
<feature type="signal peptide" evidence="1">
    <location>
        <begin position="1"/>
        <end position="21"/>
    </location>
</feature>
<dbReference type="OrthoDB" id="5735516at2"/>
<keyword evidence="1" id="KW-0732">Signal</keyword>
<dbReference type="Proteomes" id="UP000182761">
    <property type="component" value="Unassembled WGS sequence"/>
</dbReference>
<evidence type="ECO:0000256" key="1">
    <source>
        <dbReference type="SAM" id="SignalP"/>
    </source>
</evidence>
<gene>
    <name evidence="2" type="ORF">Ga0061079_102139</name>
</gene>
<evidence type="ECO:0008006" key="4">
    <source>
        <dbReference type="Google" id="ProtNLM"/>
    </source>
</evidence>
<dbReference type="RefSeq" id="WP_141656169.1">
    <property type="nucleotide sequence ID" value="NZ_FCOR01000002.1"/>
</dbReference>
<name>A0A0X3AMY9_9FLAO</name>
<evidence type="ECO:0000313" key="2">
    <source>
        <dbReference type="EMBL" id="CVK15593.1"/>
    </source>
</evidence>
<dbReference type="STRING" id="1586267.GCA_001418685_00419"/>
<organism evidence="2 3">
    <name type="scientific">Apibacter mensalis</name>
    <dbReference type="NCBI Taxonomy" id="1586267"/>
    <lineage>
        <taxon>Bacteria</taxon>
        <taxon>Pseudomonadati</taxon>
        <taxon>Bacteroidota</taxon>
        <taxon>Flavobacteriia</taxon>
        <taxon>Flavobacteriales</taxon>
        <taxon>Weeksellaceae</taxon>
        <taxon>Apibacter</taxon>
    </lineage>
</organism>
<dbReference type="InterPro" id="IPR046525">
    <property type="entry name" value="DUF6702"/>
</dbReference>
<keyword evidence="3" id="KW-1185">Reference proteome</keyword>
<accession>A0A0X3AMY9</accession>